<dbReference type="PANTHER" id="PTHR46238:SF8">
    <property type="entry name" value="ENDONUCLEASE_EXONUCLEASE_PHOSPHATASE DOMAIN-CONTAINING PROTEIN"/>
    <property type="match status" value="1"/>
</dbReference>
<dbReference type="OrthoDB" id="5848222at2759"/>
<dbReference type="AlphaFoldDB" id="A0A016UZ33"/>
<evidence type="ECO:0000313" key="2">
    <source>
        <dbReference type="Proteomes" id="UP000024635"/>
    </source>
</evidence>
<sequence>MEMKMLRWTAGITRTDRIRNEKIRKRFGIAPIADKLRETRLRWYGHVLRANDDTIRKVCLDLEGPGERPKRRPK</sequence>
<dbReference type="Proteomes" id="UP000024635">
    <property type="component" value="Unassembled WGS sequence"/>
</dbReference>
<dbReference type="PANTHER" id="PTHR46238">
    <property type="entry name" value="REVERSE TRANSCRIPTASE DOMAIN-CONTAINING PROTEIN"/>
    <property type="match status" value="1"/>
</dbReference>
<name>A0A016UZ33_9BILA</name>
<protein>
    <recommendedName>
        <fullName evidence="3">Ataxia telangiectasia mutated family protein</fullName>
    </recommendedName>
</protein>
<dbReference type="EMBL" id="JARK01001357">
    <property type="protein sequence ID" value="EYC20669.1"/>
    <property type="molecule type" value="Genomic_DNA"/>
</dbReference>
<evidence type="ECO:0000313" key="1">
    <source>
        <dbReference type="EMBL" id="EYC20669.1"/>
    </source>
</evidence>
<accession>A0A016UZ33</accession>
<reference evidence="2" key="1">
    <citation type="journal article" date="2015" name="Nat. Genet.">
        <title>The genome and transcriptome of the zoonotic hookworm Ancylostoma ceylanicum identify infection-specific gene families.</title>
        <authorList>
            <person name="Schwarz E.M."/>
            <person name="Hu Y."/>
            <person name="Antoshechkin I."/>
            <person name="Miller M.M."/>
            <person name="Sternberg P.W."/>
            <person name="Aroian R.V."/>
        </authorList>
    </citation>
    <scope>NUCLEOTIDE SEQUENCE</scope>
    <source>
        <strain evidence="2">HY135</strain>
    </source>
</reference>
<proteinExistence type="predicted"/>
<comment type="caution">
    <text evidence="1">The sequence shown here is derived from an EMBL/GenBank/DDBJ whole genome shotgun (WGS) entry which is preliminary data.</text>
</comment>
<keyword evidence="2" id="KW-1185">Reference proteome</keyword>
<evidence type="ECO:0008006" key="3">
    <source>
        <dbReference type="Google" id="ProtNLM"/>
    </source>
</evidence>
<organism evidence="1 2">
    <name type="scientific">Ancylostoma ceylanicum</name>
    <dbReference type="NCBI Taxonomy" id="53326"/>
    <lineage>
        <taxon>Eukaryota</taxon>
        <taxon>Metazoa</taxon>
        <taxon>Ecdysozoa</taxon>
        <taxon>Nematoda</taxon>
        <taxon>Chromadorea</taxon>
        <taxon>Rhabditida</taxon>
        <taxon>Rhabditina</taxon>
        <taxon>Rhabditomorpha</taxon>
        <taxon>Strongyloidea</taxon>
        <taxon>Ancylostomatidae</taxon>
        <taxon>Ancylostomatinae</taxon>
        <taxon>Ancylostoma</taxon>
    </lineage>
</organism>
<gene>
    <name evidence="1" type="primary">Acey_s0021.g355</name>
    <name evidence="1" type="ORF">Y032_0021g355</name>
</gene>